<name>A0ACC6Q965_9ACTN</name>
<dbReference type="EMBL" id="JBBKAJ010000039">
    <property type="protein sequence ID" value="MEJ8640176.1"/>
    <property type="molecule type" value="Genomic_DNA"/>
</dbReference>
<comment type="caution">
    <text evidence="1">The sequence shown here is derived from an EMBL/GenBank/DDBJ whole genome shotgun (WGS) entry which is preliminary data.</text>
</comment>
<proteinExistence type="predicted"/>
<dbReference type="Proteomes" id="UP001377168">
    <property type="component" value="Unassembled WGS sequence"/>
</dbReference>
<organism evidence="1 2">
    <name type="scientific">Streptomyces achmelvichensis</name>
    <dbReference type="NCBI Taxonomy" id="3134111"/>
    <lineage>
        <taxon>Bacteria</taxon>
        <taxon>Bacillati</taxon>
        <taxon>Actinomycetota</taxon>
        <taxon>Actinomycetes</taxon>
        <taxon>Kitasatosporales</taxon>
        <taxon>Streptomycetaceae</taxon>
        <taxon>Streptomyces</taxon>
    </lineage>
</organism>
<reference evidence="1" key="1">
    <citation type="submission" date="2024-03" db="EMBL/GenBank/DDBJ databases">
        <title>Novel Streptomyces species of biotechnological and ecological value are a feature of Machair soil.</title>
        <authorList>
            <person name="Prole J.R."/>
            <person name="Goodfellow M."/>
            <person name="Allenby N."/>
            <person name="Ward A.C."/>
        </authorList>
    </citation>
    <scope>NUCLEOTIDE SEQUENCE</scope>
    <source>
        <strain evidence="1">MS2.AVA.5</strain>
    </source>
</reference>
<evidence type="ECO:0000313" key="2">
    <source>
        <dbReference type="Proteomes" id="UP001377168"/>
    </source>
</evidence>
<gene>
    <name evidence="1" type="ORF">WKI67_43615</name>
</gene>
<accession>A0ACC6Q965</accession>
<evidence type="ECO:0000313" key="1">
    <source>
        <dbReference type="EMBL" id="MEJ8640176.1"/>
    </source>
</evidence>
<protein>
    <submittedName>
        <fullName evidence="1">Uncharacterized protein</fullName>
    </submittedName>
</protein>
<sequence length="138" mass="15323">MPQKVVVRKTYEAMWAEQMKAYRKANPAGTQLKKYAVLNALSLFEADLAHMRKHGTVIRGTLGHEPTVTALNMAAKPPSATVSDCADLSRWTTIKVKTGAVIPLPKGQPLRYRATATAERWEGRWVVTTYKTHGEQAC</sequence>
<keyword evidence="2" id="KW-1185">Reference proteome</keyword>